<dbReference type="InterPro" id="IPR031475">
    <property type="entry name" value="NBD_C"/>
</dbReference>
<dbReference type="Gene3D" id="3.40.50.10840">
    <property type="entry name" value="Putative sugar-binding, N-terminal domain"/>
    <property type="match status" value="1"/>
</dbReference>
<evidence type="ECO:0000256" key="4">
    <source>
        <dbReference type="ARBA" id="ARBA00022777"/>
    </source>
</evidence>
<dbReference type="InterPro" id="IPR037051">
    <property type="entry name" value="4-carb_acid_sugar_kinase_N_sf"/>
</dbReference>
<evidence type="ECO:0000313" key="11">
    <source>
        <dbReference type="Proteomes" id="UP000603708"/>
    </source>
</evidence>
<protein>
    <submittedName>
        <fullName evidence="10">Membrane protein</fullName>
    </submittedName>
</protein>
<dbReference type="RefSeq" id="WP_189936900.1">
    <property type="nucleotide sequence ID" value="NZ_BNCD01000021.1"/>
</dbReference>
<reference evidence="10" key="2">
    <citation type="submission" date="2020-09" db="EMBL/GenBank/DDBJ databases">
        <authorList>
            <person name="Sun Q."/>
            <person name="Ohkuma M."/>
        </authorList>
    </citation>
    <scope>NUCLEOTIDE SEQUENCE</scope>
    <source>
        <strain evidence="10">JCM 5069</strain>
    </source>
</reference>
<dbReference type="AlphaFoldDB" id="A0A919L6T8"/>
<feature type="domain" description="Four-carbon acid sugar kinase N-terminal" evidence="8">
    <location>
        <begin position="8"/>
        <end position="218"/>
    </location>
</feature>
<evidence type="ECO:0000256" key="6">
    <source>
        <dbReference type="ARBA" id="ARBA00023277"/>
    </source>
</evidence>
<feature type="compositionally biased region" description="Low complexity" evidence="7">
    <location>
        <begin position="401"/>
        <end position="415"/>
    </location>
</feature>
<dbReference type="EMBL" id="BNCD01000021">
    <property type="protein sequence ID" value="GHH86082.1"/>
    <property type="molecule type" value="Genomic_DNA"/>
</dbReference>
<keyword evidence="11" id="KW-1185">Reference proteome</keyword>
<feature type="domain" description="Four-carbon acid sugar kinase nucleotide binding" evidence="9">
    <location>
        <begin position="250"/>
        <end position="392"/>
    </location>
</feature>
<evidence type="ECO:0000256" key="3">
    <source>
        <dbReference type="ARBA" id="ARBA00022741"/>
    </source>
</evidence>
<dbReference type="Proteomes" id="UP000603708">
    <property type="component" value="Unassembled WGS sequence"/>
</dbReference>
<comment type="similarity">
    <text evidence="1">Belongs to the four-carbon acid sugar kinase family.</text>
</comment>
<evidence type="ECO:0000259" key="8">
    <source>
        <dbReference type="Pfam" id="PF07005"/>
    </source>
</evidence>
<dbReference type="GO" id="GO:0016301">
    <property type="term" value="F:kinase activity"/>
    <property type="evidence" value="ECO:0007669"/>
    <property type="project" value="UniProtKB-KW"/>
</dbReference>
<evidence type="ECO:0000256" key="7">
    <source>
        <dbReference type="SAM" id="MobiDB-lite"/>
    </source>
</evidence>
<dbReference type="GO" id="GO:0005524">
    <property type="term" value="F:ATP binding"/>
    <property type="evidence" value="ECO:0007669"/>
    <property type="project" value="UniProtKB-KW"/>
</dbReference>
<name>A0A919L6T8_9ACTN</name>
<keyword evidence="6" id="KW-0119">Carbohydrate metabolism</keyword>
<keyword evidence="5" id="KW-0067">ATP-binding</keyword>
<evidence type="ECO:0000256" key="1">
    <source>
        <dbReference type="ARBA" id="ARBA00005715"/>
    </source>
</evidence>
<dbReference type="Pfam" id="PF17042">
    <property type="entry name" value="NBD_C"/>
    <property type="match status" value="1"/>
</dbReference>
<organism evidence="10 11">
    <name type="scientific">Streptomyces sulfonofaciens</name>
    <dbReference type="NCBI Taxonomy" id="68272"/>
    <lineage>
        <taxon>Bacteria</taxon>
        <taxon>Bacillati</taxon>
        <taxon>Actinomycetota</taxon>
        <taxon>Actinomycetes</taxon>
        <taxon>Kitasatosporales</taxon>
        <taxon>Streptomycetaceae</taxon>
        <taxon>Streptomyces</taxon>
    </lineage>
</organism>
<dbReference type="SUPFAM" id="SSF142764">
    <property type="entry name" value="YgbK-like"/>
    <property type="match status" value="1"/>
</dbReference>
<dbReference type="Pfam" id="PF07005">
    <property type="entry name" value="SBD_N"/>
    <property type="match status" value="1"/>
</dbReference>
<comment type="caution">
    <text evidence="10">The sequence shown here is derived from an EMBL/GenBank/DDBJ whole genome shotgun (WGS) entry which is preliminary data.</text>
</comment>
<keyword evidence="2" id="KW-0808">Transferase</keyword>
<evidence type="ECO:0000256" key="2">
    <source>
        <dbReference type="ARBA" id="ARBA00022679"/>
    </source>
</evidence>
<sequence length="422" mass="42192">MNPEEPLLLIVADDLSGAADSAVAFADRAQTAVVLEPGEFPHGAGVVAVDTDSRYLPPAEAAARVTRALAGHGPGTRVYKKVDSTLRGSIGPEVRACLAALHERHGVRRLAVVAPAFPATGRTVVGGRVLVDGEPVDLRHPDRAPLTDQLTAAGLVVDVLPLDALRRGDAHALLAEAYGRADAVVVDAVDDGDLAATLRATGELPVLLVGSGGLAHHLPLPAPVGAAPAVAAPAVAPGPIGPAQGPRPLLICVGSRTEQARAQRRALVERLPATAVTVGAAAGGPEDAGRALRAALLAGRHAVLFPDPDQEVRPSAADRFARALARAAADGLPLAGALVATGGETARAVLLAAGVRSLTVLGEPAPGVVRMRTPAGLAVVTKAGAFGDEDTLLRAARALTGPAAPAPSAADRPSAGAGGALS</sequence>
<gene>
    <name evidence="10" type="primary">ygbK</name>
    <name evidence="10" type="ORF">GCM10018793_56640</name>
</gene>
<feature type="region of interest" description="Disordered" evidence="7">
    <location>
        <begin position="401"/>
        <end position="422"/>
    </location>
</feature>
<evidence type="ECO:0000256" key="5">
    <source>
        <dbReference type="ARBA" id="ARBA00022840"/>
    </source>
</evidence>
<keyword evidence="4" id="KW-0418">Kinase</keyword>
<keyword evidence="3" id="KW-0547">Nucleotide-binding</keyword>
<evidence type="ECO:0000259" key="9">
    <source>
        <dbReference type="Pfam" id="PF17042"/>
    </source>
</evidence>
<dbReference type="InterPro" id="IPR010737">
    <property type="entry name" value="4-carb_acid_sugar_kinase_N"/>
</dbReference>
<dbReference type="InterPro" id="IPR042213">
    <property type="entry name" value="NBD_C_sf"/>
</dbReference>
<proteinExistence type="inferred from homology"/>
<evidence type="ECO:0000313" key="10">
    <source>
        <dbReference type="EMBL" id="GHH86082.1"/>
    </source>
</evidence>
<reference evidence="10" key="1">
    <citation type="journal article" date="2014" name="Int. J. Syst. Evol. Microbiol.">
        <title>Complete genome sequence of Corynebacterium casei LMG S-19264T (=DSM 44701T), isolated from a smear-ripened cheese.</title>
        <authorList>
            <consortium name="US DOE Joint Genome Institute (JGI-PGF)"/>
            <person name="Walter F."/>
            <person name="Albersmeier A."/>
            <person name="Kalinowski J."/>
            <person name="Ruckert C."/>
        </authorList>
    </citation>
    <scope>NUCLEOTIDE SEQUENCE</scope>
    <source>
        <strain evidence="10">JCM 5069</strain>
    </source>
</reference>
<dbReference type="Gene3D" id="3.40.980.20">
    <property type="entry name" value="Four-carbon acid sugar kinase, nucleotide binding domain"/>
    <property type="match status" value="1"/>
</dbReference>
<accession>A0A919L6T8</accession>